<proteinExistence type="predicted"/>
<name>A0A0F9TBH9_9ZZZZ</name>
<sequence>MYKVKTIAGRNTLIQAYILFLLNLRQPLRIPGVRWKATHQEI</sequence>
<dbReference type="EMBL" id="LAZR01001798">
    <property type="protein sequence ID" value="KKN38873.1"/>
    <property type="molecule type" value="Genomic_DNA"/>
</dbReference>
<organism evidence="1">
    <name type="scientific">marine sediment metagenome</name>
    <dbReference type="NCBI Taxonomy" id="412755"/>
    <lineage>
        <taxon>unclassified sequences</taxon>
        <taxon>metagenomes</taxon>
        <taxon>ecological metagenomes</taxon>
    </lineage>
</organism>
<evidence type="ECO:0000313" key="1">
    <source>
        <dbReference type="EMBL" id="KKN38873.1"/>
    </source>
</evidence>
<accession>A0A0F9TBH9</accession>
<reference evidence="1" key="1">
    <citation type="journal article" date="2015" name="Nature">
        <title>Complex archaea that bridge the gap between prokaryotes and eukaryotes.</title>
        <authorList>
            <person name="Spang A."/>
            <person name="Saw J.H."/>
            <person name="Jorgensen S.L."/>
            <person name="Zaremba-Niedzwiedzka K."/>
            <person name="Martijn J."/>
            <person name="Lind A.E."/>
            <person name="van Eijk R."/>
            <person name="Schleper C."/>
            <person name="Guy L."/>
            <person name="Ettema T.J."/>
        </authorList>
    </citation>
    <scope>NUCLEOTIDE SEQUENCE</scope>
</reference>
<dbReference type="AlphaFoldDB" id="A0A0F9TBH9"/>
<protein>
    <submittedName>
        <fullName evidence="1">Uncharacterized protein</fullName>
    </submittedName>
</protein>
<comment type="caution">
    <text evidence="1">The sequence shown here is derived from an EMBL/GenBank/DDBJ whole genome shotgun (WGS) entry which is preliminary data.</text>
</comment>
<gene>
    <name evidence="1" type="ORF">LCGC14_0749280</name>
</gene>